<reference evidence="4" key="1">
    <citation type="submission" date="2017-02" db="UniProtKB">
        <authorList>
            <consortium name="WormBaseParasite"/>
        </authorList>
    </citation>
    <scope>IDENTIFICATION</scope>
</reference>
<dbReference type="STRING" id="174720.A0A0N5BFG1"/>
<dbReference type="InterPro" id="IPR042097">
    <property type="entry name" value="Aminopeptidase_N-like_N_sf"/>
</dbReference>
<proteinExistence type="predicted"/>
<keyword evidence="3" id="KW-1185">Reference proteome</keyword>
<sequence>MKIKNNNFDKLNYKNVSLTKFKNFKLKICSFMKCSSCLFVTWLIISFLLCVAFSLLIYFSFLNLKNWIPNPKEIPYSNIPLFYDIEVQIDTSNYEPLKTFSGIATITFKCDNDCSNYFYINIGKNIYQENCLFTKIEKNGGKNETLDIVESSYYPLTEIKTIVINKKFEPSTNYTFSFAFYGTFDDAQYLNLFSYSGQFSPRTYGTYFGVPEGINKGLRYFIPSLDDEKFISPFRWIIIRRSEMKSLTNSVLLSSEVFDEFYHLDKFNETIPIRTFENIVVIYQCSYKVETNPFSDVNITSCFRISSQEKMLSVDRVNQFMCEESNDIGKMDAVVIPGVQTIYRPGIAILNEGETISEAKTLNYSYDNYNKISQ</sequence>
<dbReference type="AlphaFoldDB" id="A0A0N5BFG1"/>
<keyword evidence="1" id="KW-1133">Transmembrane helix</keyword>
<protein>
    <submittedName>
        <fullName evidence="4">Peptidase_M1_N domain-containing protein</fullName>
    </submittedName>
</protein>
<evidence type="ECO:0000313" key="3">
    <source>
        <dbReference type="Proteomes" id="UP000046392"/>
    </source>
</evidence>
<feature type="domain" description="Aminopeptidase N-like N-terminal" evidence="2">
    <location>
        <begin position="80"/>
        <end position="275"/>
    </location>
</feature>
<dbReference type="SUPFAM" id="SSF63737">
    <property type="entry name" value="Leukotriene A4 hydrolase N-terminal domain"/>
    <property type="match status" value="1"/>
</dbReference>
<keyword evidence="1" id="KW-0812">Transmembrane</keyword>
<dbReference type="InterPro" id="IPR045357">
    <property type="entry name" value="Aminopeptidase_N-like_N"/>
</dbReference>
<evidence type="ECO:0000256" key="1">
    <source>
        <dbReference type="SAM" id="Phobius"/>
    </source>
</evidence>
<dbReference type="Gene3D" id="2.60.40.1730">
    <property type="entry name" value="tricorn interacting facor f3 domain"/>
    <property type="match status" value="1"/>
</dbReference>
<dbReference type="Proteomes" id="UP000046392">
    <property type="component" value="Unplaced"/>
</dbReference>
<dbReference type="Pfam" id="PF17900">
    <property type="entry name" value="Peptidase_M1_N"/>
    <property type="match status" value="1"/>
</dbReference>
<name>A0A0N5BFG1_STREA</name>
<feature type="transmembrane region" description="Helical" evidence="1">
    <location>
        <begin position="37"/>
        <end position="61"/>
    </location>
</feature>
<dbReference type="WBParaSite" id="SPAL_0000472700.1">
    <property type="protein sequence ID" value="SPAL_0000472700.1"/>
    <property type="gene ID" value="SPAL_0000472700"/>
</dbReference>
<evidence type="ECO:0000259" key="2">
    <source>
        <dbReference type="Pfam" id="PF17900"/>
    </source>
</evidence>
<organism evidence="3 4">
    <name type="scientific">Strongyloides papillosus</name>
    <name type="common">Intestinal threadworm</name>
    <dbReference type="NCBI Taxonomy" id="174720"/>
    <lineage>
        <taxon>Eukaryota</taxon>
        <taxon>Metazoa</taxon>
        <taxon>Ecdysozoa</taxon>
        <taxon>Nematoda</taxon>
        <taxon>Chromadorea</taxon>
        <taxon>Rhabditida</taxon>
        <taxon>Tylenchina</taxon>
        <taxon>Panagrolaimomorpha</taxon>
        <taxon>Strongyloidoidea</taxon>
        <taxon>Strongyloididae</taxon>
        <taxon>Strongyloides</taxon>
    </lineage>
</organism>
<accession>A0A0N5BFG1</accession>
<evidence type="ECO:0000313" key="4">
    <source>
        <dbReference type="WBParaSite" id="SPAL_0000472700.1"/>
    </source>
</evidence>
<keyword evidence="1" id="KW-0472">Membrane</keyword>